<keyword evidence="3" id="KW-1185">Reference proteome</keyword>
<dbReference type="Proteomes" id="UP000051887">
    <property type="component" value="Unassembled WGS sequence"/>
</dbReference>
<protein>
    <submittedName>
        <fullName evidence="2">Uncharacterized protein</fullName>
    </submittedName>
</protein>
<sequence>MNISVSNALFGWTCYGNVALFRRQKLALI</sequence>
<accession>A0A0P1FID7</accession>
<reference evidence="2 4" key="1">
    <citation type="submission" date="2015-09" db="EMBL/GenBank/DDBJ databases">
        <authorList>
            <consortium name="Swine Surveillance"/>
        </authorList>
    </citation>
    <scope>NUCLEOTIDE SEQUENCE [LARGE SCALE GENOMIC DNA]</scope>
    <source>
        <strain evidence="2 4">5120</strain>
    </source>
</reference>
<dbReference type="Proteomes" id="UP000051086">
    <property type="component" value="Unassembled WGS sequence"/>
</dbReference>
<dbReference type="EMBL" id="CYSB01000029">
    <property type="protein sequence ID" value="CUH67661.1"/>
    <property type="molecule type" value="Genomic_DNA"/>
</dbReference>
<gene>
    <name evidence="1" type="ORF">TL5118_02289</name>
    <name evidence="2" type="ORF">TL5120_03804</name>
</gene>
<dbReference type="EMBL" id="CYSC01000043">
    <property type="protein sequence ID" value="CUH73986.1"/>
    <property type="molecule type" value="Genomic_DNA"/>
</dbReference>
<name>A0A0P1FID7_9RHOB</name>
<evidence type="ECO:0000313" key="1">
    <source>
        <dbReference type="EMBL" id="CUH67661.1"/>
    </source>
</evidence>
<evidence type="ECO:0000313" key="2">
    <source>
        <dbReference type="EMBL" id="CUH73986.1"/>
    </source>
</evidence>
<organism evidence="2 4">
    <name type="scientific">Thalassovita autumnalis</name>
    <dbReference type="NCBI Taxonomy" id="2072972"/>
    <lineage>
        <taxon>Bacteria</taxon>
        <taxon>Pseudomonadati</taxon>
        <taxon>Pseudomonadota</taxon>
        <taxon>Alphaproteobacteria</taxon>
        <taxon>Rhodobacterales</taxon>
        <taxon>Roseobacteraceae</taxon>
        <taxon>Thalassovita</taxon>
    </lineage>
</organism>
<reference evidence="1 3" key="2">
    <citation type="submission" date="2015-09" db="EMBL/GenBank/DDBJ databases">
        <authorList>
            <person name="Rodrigo-Torres L."/>
            <person name="Arahal D.R."/>
        </authorList>
    </citation>
    <scope>NUCLEOTIDE SEQUENCE [LARGE SCALE GENOMIC DNA]</scope>
    <source>
        <strain evidence="1 3">CECT 5118</strain>
    </source>
</reference>
<dbReference type="AlphaFoldDB" id="A0A0P1FID7"/>
<evidence type="ECO:0000313" key="4">
    <source>
        <dbReference type="Proteomes" id="UP000051887"/>
    </source>
</evidence>
<evidence type="ECO:0000313" key="3">
    <source>
        <dbReference type="Proteomes" id="UP000051086"/>
    </source>
</evidence>
<proteinExistence type="predicted"/>